<dbReference type="RefSeq" id="WP_250024345.1">
    <property type="nucleotide sequence ID" value="NZ_CP097501.1"/>
</dbReference>
<feature type="compositionally biased region" description="Basic and acidic residues" evidence="1">
    <location>
        <begin position="309"/>
        <end position="323"/>
    </location>
</feature>
<evidence type="ECO:0000313" key="3">
    <source>
        <dbReference type="Proteomes" id="UP001056819"/>
    </source>
</evidence>
<evidence type="ECO:0000313" key="2">
    <source>
        <dbReference type="EMBL" id="URD66873.1"/>
    </source>
</evidence>
<sequence>MQLGVKMTQQPIIEIAEFPHDNRLWRIDYLSEITSKLQRNNNIMIEVILRPVSDATKADFSQFTQNGTENFEWQQRCQCNVNIGALPILTIGSLWKNGCKQLENAISEITTFEKLMIDVNQFQIIDSNERIEYAENKFCKLILQKYFPSTNQATSYLVIPHNTYKRGIIFPVMEIIRFYYACSTNLAHLAFSNPDKLSTISYDTDNENNKVIIHLPQKYTDNEAFILARILSNEIAFQGFTSIKSAIEIASINLTNTLPLFKTPFPFSEPSNLTVRGIPIYDRFLVTEICSCSAPFPNVIVIRHNDGRKANPETDIAENDKKPYQRQQPTATTDDNLAIQNQDESAYSHQPLQVKLNINCFDDLNSKKVEKLDKPFNQYQAQHRIITTNTQATGLGVDMGISGQTTILQANIDATQSEKSIQKHRESLAATFEHTIEMIEYLEENYADVSVNFYSDENTSLFIPLLKPVNKKQWSYLDSEKRIKRKVLIGKIEYQQKIFWLIEFEARKSEHFNTALIYLKSNDDEILLKKLLHELAYNKGIWDKISSNHSYHISTFKHTHKDIKSFAEKVYGKIKE</sequence>
<dbReference type="AlphaFoldDB" id="A0AAE9HUG6"/>
<accession>A0AAE9HUG6</accession>
<feature type="compositionally biased region" description="Polar residues" evidence="1">
    <location>
        <begin position="325"/>
        <end position="335"/>
    </location>
</feature>
<gene>
    <name evidence="2" type="ORF">LNQ82_06530</name>
</gene>
<dbReference type="Proteomes" id="UP001056819">
    <property type="component" value="Chromosome"/>
</dbReference>
<protein>
    <recommendedName>
        <fullName evidence="4">TnsE C-terminal domain-containing protein</fullName>
    </recommendedName>
</protein>
<dbReference type="EMBL" id="CP097501">
    <property type="protein sequence ID" value="URD66873.1"/>
    <property type="molecule type" value="Genomic_DNA"/>
</dbReference>
<evidence type="ECO:0008006" key="4">
    <source>
        <dbReference type="Google" id="ProtNLM"/>
    </source>
</evidence>
<reference evidence="2" key="1">
    <citation type="submission" date="2022-05" db="EMBL/GenBank/DDBJ databases">
        <title>Alysiella filiformis genome sequencing.</title>
        <authorList>
            <person name="Viehboeck T."/>
        </authorList>
    </citation>
    <scope>NUCLEOTIDE SEQUENCE</scope>
    <source>
        <strain evidence="2">DSM 2580</strain>
    </source>
</reference>
<organism evidence="2 3">
    <name type="scientific">Conchiformibius steedae DSM 2580</name>
    <dbReference type="NCBI Taxonomy" id="1121352"/>
    <lineage>
        <taxon>Bacteria</taxon>
        <taxon>Pseudomonadati</taxon>
        <taxon>Pseudomonadota</taxon>
        <taxon>Betaproteobacteria</taxon>
        <taxon>Neisseriales</taxon>
        <taxon>Neisseriaceae</taxon>
        <taxon>Conchiformibius</taxon>
    </lineage>
</organism>
<proteinExistence type="predicted"/>
<feature type="region of interest" description="Disordered" evidence="1">
    <location>
        <begin position="309"/>
        <end position="335"/>
    </location>
</feature>
<name>A0AAE9HUG6_9NEIS</name>
<evidence type="ECO:0000256" key="1">
    <source>
        <dbReference type="SAM" id="MobiDB-lite"/>
    </source>
</evidence>